<keyword evidence="3" id="KW-1185">Reference proteome</keyword>
<sequence>MQITPDVKLTIASRLHEGMTSTWWEGVEGKYRGIVSWENFERGFYTQYYSDYEVNVKHREYTNLKQREGVTVKQLGQEFRTLARFLSEYAVNEDRMTEHFGDALLLDIRDRATFSRHMTFSEVV</sequence>
<dbReference type="Proteomes" id="UP001152484">
    <property type="component" value="Unassembled WGS sequence"/>
</dbReference>
<protein>
    <recommendedName>
        <fullName evidence="1">Retrotransposon gag domain-containing protein</fullName>
    </recommendedName>
</protein>
<accession>A0A9P1EMP1</accession>
<evidence type="ECO:0000313" key="2">
    <source>
        <dbReference type="EMBL" id="CAH9118351.1"/>
    </source>
</evidence>
<evidence type="ECO:0000313" key="3">
    <source>
        <dbReference type="Proteomes" id="UP001152484"/>
    </source>
</evidence>
<comment type="caution">
    <text evidence="2">The sequence shown here is derived from an EMBL/GenBank/DDBJ whole genome shotgun (WGS) entry which is preliminary data.</text>
</comment>
<proteinExistence type="predicted"/>
<name>A0A9P1EMP1_CUSEU</name>
<dbReference type="OrthoDB" id="1300414at2759"/>
<dbReference type="EMBL" id="CAMAPE010000075">
    <property type="protein sequence ID" value="CAH9118351.1"/>
    <property type="molecule type" value="Genomic_DNA"/>
</dbReference>
<organism evidence="2 3">
    <name type="scientific">Cuscuta europaea</name>
    <name type="common">European dodder</name>
    <dbReference type="NCBI Taxonomy" id="41803"/>
    <lineage>
        <taxon>Eukaryota</taxon>
        <taxon>Viridiplantae</taxon>
        <taxon>Streptophyta</taxon>
        <taxon>Embryophyta</taxon>
        <taxon>Tracheophyta</taxon>
        <taxon>Spermatophyta</taxon>
        <taxon>Magnoliopsida</taxon>
        <taxon>eudicotyledons</taxon>
        <taxon>Gunneridae</taxon>
        <taxon>Pentapetalae</taxon>
        <taxon>asterids</taxon>
        <taxon>lamiids</taxon>
        <taxon>Solanales</taxon>
        <taxon>Convolvulaceae</taxon>
        <taxon>Cuscuteae</taxon>
        <taxon>Cuscuta</taxon>
        <taxon>Cuscuta subgen. Cuscuta</taxon>
    </lineage>
</organism>
<gene>
    <name evidence="2" type="ORF">CEURO_LOCUS21909</name>
</gene>
<dbReference type="AlphaFoldDB" id="A0A9P1EMP1"/>
<feature type="domain" description="Retrotransposon gag" evidence="1">
    <location>
        <begin position="15"/>
        <end position="102"/>
    </location>
</feature>
<reference evidence="2" key="1">
    <citation type="submission" date="2022-07" db="EMBL/GenBank/DDBJ databases">
        <authorList>
            <person name="Macas J."/>
            <person name="Novak P."/>
            <person name="Neumann P."/>
        </authorList>
    </citation>
    <scope>NUCLEOTIDE SEQUENCE</scope>
</reference>
<evidence type="ECO:0000259" key="1">
    <source>
        <dbReference type="Pfam" id="PF03732"/>
    </source>
</evidence>
<dbReference type="Pfam" id="PF03732">
    <property type="entry name" value="Retrotrans_gag"/>
    <property type="match status" value="1"/>
</dbReference>
<dbReference type="InterPro" id="IPR005162">
    <property type="entry name" value="Retrotrans_gag_dom"/>
</dbReference>